<dbReference type="CDD" id="cd02440">
    <property type="entry name" value="AdoMet_MTases"/>
    <property type="match status" value="1"/>
</dbReference>
<sequence>MNFFENTRKPQGFGGKLMTKMMNIGHAKLSQWGFSNISVNPDAAVLDVGCGGGANIVAWLGKCGNGHVTGMDYSRVSVAESQKLNAAAIKQGKCCVVQGDVSAIPFPDAVFDYVSAFETVYFWPGLKKCFFEVNRVLKNGGTFLICNESDGTNDADEKWTKLIDGMKIYTSDQLIAALKEAGFTEIKTYSNTKNHWISIVATK</sequence>
<reference evidence="4 6" key="2">
    <citation type="journal article" date="2019" name="Nat. Med.">
        <title>A library of human gut bacterial isolates paired with longitudinal multiomics data enables mechanistic microbiome research.</title>
        <authorList>
            <person name="Poyet M."/>
            <person name="Groussin M."/>
            <person name="Gibbons S.M."/>
            <person name="Avila-Pacheco J."/>
            <person name="Jiang X."/>
            <person name="Kearney S.M."/>
            <person name="Perrotta A.R."/>
            <person name="Berdy B."/>
            <person name="Zhao S."/>
            <person name="Lieberman T.D."/>
            <person name="Swanson P.K."/>
            <person name="Smith M."/>
            <person name="Roesemann S."/>
            <person name="Alexander J.E."/>
            <person name="Rich S.A."/>
            <person name="Livny J."/>
            <person name="Vlamakis H."/>
            <person name="Clish C."/>
            <person name="Bullock K."/>
            <person name="Deik A."/>
            <person name="Scott J."/>
            <person name="Pierce K.A."/>
            <person name="Xavier R.J."/>
            <person name="Alm E.J."/>
        </authorList>
    </citation>
    <scope>NUCLEOTIDE SEQUENCE [LARGE SCALE GENOMIC DNA]</scope>
    <source>
        <strain evidence="4 6">BIOML-A3</strain>
    </source>
</reference>
<evidence type="ECO:0000259" key="2">
    <source>
        <dbReference type="Pfam" id="PF08241"/>
    </source>
</evidence>
<dbReference type="Proteomes" id="UP000431304">
    <property type="component" value="Unassembled WGS sequence"/>
</dbReference>
<name>A0A173VL79_EUBRA</name>
<dbReference type="Proteomes" id="UP000095492">
    <property type="component" value="Unassembled WGS sequence"/>
</dbReference>
<dbReference type="OrthoDB" id="9772751at2"/>
<dbReference type="EMBL" id="WKRA01000006">
    <property type="protein sequence ID" value="MSD15570.1"/>
    <property type="molecule type" value="Genomic_DNA"/>
</dbReference>
<dbReference type="GO" id="GO:0003838">
    <property type="term" value="F:sterol 24-C-methyltransferase activity"/>
    <property type="evidence" value="ECO:0007669"/>
    <property type="project" value="TreeGrafter"/>
</dbReference>
<protein>
    <submittedName>
        <fullName evidence="4">Methyltransferase domain-containing protein</fullName>
    </submittedName>
    <submittedName>
        <fullName evidence="3">Rebeccamycin O-methyltransferase</fullName>
        <ecNumber evidence="3">2.1.1.-</ecNumber>
    </submittedName>
</protein>
<reference evidence="3 5" key="1">
    <citation type="submission" date="2015-09" db="EMBL/GenBank/DDBJ databases">
        <authorList>
            <consortium name="Pathogen Informatics"/>
        </authorList>
    </citation>
    <scope>NUCLEOTIDE SEQUENCE [LARGE SCALE GENOMIC DNA]</scope>
    <source>
        <strain evidence="3 5">2789STDY5608891</strain>
    </source>
</reference>
<dbReference type="EC" id="2.1.1.-" evidence="3"/>
<keyword evidence="3" id="KW-0489">Methyltransferase</keyword>
<dbReference type="Gene3D" id="3.40.50.150">
    <property type="entry name" value="Vaccinia Virus protein VP39"/>
    <property type="match status" value="1"/>
</dbReference>
<dbReference type="STRING" id="39490.ERS852448_02964"/>
<dbReference type="PANTHER" id="PTHR44068:SF1">
    <property type="entry name" value="HYPOTHETICAL LOC100005854"/>
    <property type="match status" value="1"/>
</dbReference>
<gene>
    <name evidence="3" type="primary">rebM</name>
    <name evidence="3" type="ORF">ERS852448_02964</name>
    <name evidence="4" type="ORF">GKE72_05700</name>
</gene>
<dbReference type="InterPro" id="IPR029063">
    <property type="entry name" value="SAM-dependent_MTases_sf"/>
</dbReference>
<evidence type="ECO:0000313" key="4">
    <source>
        <dbReference type="EMBL" id="MSD15570.1"/>
    </source>
</evidence>
<dbReference type="RefSeq" id="WP_021739872.1">
    <property type="nucleotide sequence ID" value="NZ_CABKSU010000087.1"/>
</dbReference>
<keyword evidence="1 3" id="KW-0808">Transferase</keyword>
<accession>A0A173VL79</accession>
<evidence type="ECO:0000313" key="6">
    <source>
        <dbReference type="Proteomes" id="UP000431304"/>
    </source>
</evidence>
<dbReference type="PANTHER" id="PTHR44068">
    <property type="entry name" value="ZGC:194242"/>
    <property type="match status" value="1"/>
</dbReference>
<dbReference type="GeneID" id="42787248"/>
<evidence type="ECO:0000313" key="5">
    <source>
        <dbReference type="Proteomes" id="UP000095492"/>
    </source>
</evidence>
<dbReference type="InterPro" id="IPR050447">
    <property type="entry name" value="Erg6_SMT_methyltransf"/>
</dbReference>
<dbReference type="AlphaFoldDB" id="A0A173VL79"/>
<dbReference type="GO" id="GO:0016126">
    <property type="term" value="P:sterol biosynthetic process"/>
    <property type="evidence" value="ECO:0007669"/>
    <property type="project" value="TreeGrafter"/>
</dbReference>
<dbReference type="EMBL" id="CYYA01000032">
    <property type="protein sequence ID" value="CUN26875.1"/>
    <property type="molecule type" value="Genomic_DNA"/>
</dbReference>
<dbReference type="SUPFAM" id="SSF53335">
    <property type="entry name" value="S-adenosyl-L-methionine-dependent methyltransferases"/>
    <property type="match status" value="1"/>
</dbReference>
<dbReference type="Pfam" id="PF08241">
    <property type="entry name" value="Methyltransf_11"/>
    <property type="match status" value="1"/>
</dbReference>
<organism evidence="3 5">
    <name type="scientific">Eubacterium ramulus</name>
    <dbReference type="NCBI Taxonomy" id="39490"/>
    <lineage>
        <taxon>Bacteria</taxon>
        <taxon>Bacillati</taxon>
        <taxon>Bacillota</taxon>
        <taxon>Clostridia</taxon>
        <taxon>Eubacteriales</taxon>
        <taxon>Eubacteriaceae</taxon>
        <taxon>Eubacterium</taxon>
    </lineage>
</organism>
<dbReference type="GO" id="GO:0032259">
    <property type="term" value="P:methylation"/>
    <property type="evidence" value="ECO:0007669"/>
    <property type="project" value="UniProtKB-KW"/>
</dbReference>
<feature type="domain" description="Methyltransferase type 11" evidence="2">
    <location>
        <begin position="46"/>
        <end position="145"/>
    </location>
</feature>
<dbReference type="InterPro" id="IPR013216">
    <property type="entry name" value="Methyltransf_11"/>
</dbReference>
<proteinExistence type="predicted"/>
<evidence type="ECO:0000256" key="1">
    <source>
        <dbReference type="ARBA" id="ARBA00022679"/>
    </source>
</evidence>
<evidence type="ECO:0000313" key="3">
    <source>
        <dbReference type="EMBL" id="CUN26875.1"/>
    </source>
</evidence>